<dbReference type="SUPFAM" id="SSF51735">
    <property type="entry name" value="NAD(P)-binding Rossmann-fold domains"/>
    <property type="match status" value="1"/>
</dbReference>
<keyword evidence="1" id="KW-0560">Oxidoreductase</keyword>
<dbReference type="InterPro" id="IPR036291">
    <property type="entry name" value="NAD(P)-bd_dom_sf"/>
</dbReference>
<dbReference type="OrthoDB" id="5786478at2"/>
<proteinExistence type="predicted"/>
<sequence length="255" mass="27377">MKLDNKIVLVTGVSSGIGAATASLLRAHGAKVIGVDLKAPHMTLDGFVQGDLSSAENIDRLLPQLPARFDSLCNIAGVPGTANPQLLARVNYFGLRHLSQALLPRINAGGSIVNIASILGAEWPLRLEQHKALAGIDGFAAGQTWLAEHPVPAPTCYQYFKEALIVWTYVQAQPWFLEHSVRMNSVAPGPVFTPILDDFVSMLGEARTQADAHRMKRPAYADEVAAVIAFLCADESRWINGVNLPVDGGLASTYV</sequence>
<dbReference type="EMBL" id="JQGJ01000001">
    <property type="protein sequence ID" value="KHK66305.1"/>
    <property type="molecule type" value="Genomic_DNA"/>
</dbReference>
<evidence type="ECO:0000313" key="2">
    <source>
        <dbReference type="Proteomes" id="UP000030949"/>
    </source>
</evidence>
<evidence type="ECO:0000313" key="1">
    <source>
        <dbReference type="EMBL" id="KHK66305.1"/>
    </source>
</evidence>
<accession>A0A0B1Z6T3</accession>
<reference evidence="2" key="1">
    <citation type="submission" date="2015-03" db="EMBL/GenBank/DDBJ databases">
        <title>Pseudomonas frederiksbergensis hydrocarbon degrader.</title>
        <authorList>
            <person name="Brown L.M."/>
            <person name="Ruiz O.N."/>
            <person name="Mueller S."/>
            <person name="Gunasekera T.S."/>
        </authorList>
    </citation>
    <scope>NUCLEOTIDE SEQUENCE [LARGE SCALE GENOMIC DNA]</scope>
    <source>
        <strain evidence="2">SI8</strain>
    </source>
</reference>
<dbReference type="NCBIfam" id="NF009092">
    <property type="entry name" value="PRK12428.1"/>
    <property type="match status" value="1"/>
</dbReference>
<dbReference type="GO" id="GO:0140169">
    <property type="term" value="F:3-alpha-hydroxysteroid 3-dehydrogenase [NAD(P)+] activity"/>
    <property type="evidence" value="ECO:0007669"/>
    <property type="project" value="UniProtKB-EC"/>
</dbReference>
<dbReference type="FunFam" id="3.40.50.720:FF:000923">
    <property type="entry name" value="3-alpha-hydroxysteroid dehydrogenase, putative"/>
    <property type="match status" value="1"/>
</dbReference>
<dbReference type="PANTHER" id="PTHR43975:SF2">
    <property type="entry name" value="EG:BACR7A4.14 PROTEIN-RELATED"/>
    <property type="match status" value="1"/>
</dbReference>
<dbReference type="Pfam" id="PF00106">
    <property type="entry name" value="adh_short"/>
    <property type="match status" value="1"/>
</dbReference>
<dbReference type="Gene3D" id="3.40.50.720">
    <property type="entry name" value="NAD(P)-binding Rossmann-like Domain"/>
    <property type="match status" value="1"/>
</dbReference>
<gene>
    <name evidence="1" type="ORF">JZ00_00285</name>
</gene>
<name>A0A0B1Z6T3_9PSED</name>
<dbReference type="Pfam" id="PF13561">
    <property type="entry name" value="adh_short_C2"/>
    <property type="match status" value="1"/>
</dbReference>
<dbReference type="AlphaFoldDB" id="A0A0B1Z6T3"/>
<dbReference type="InterPro" id="IPR002347">
    <property type="entry name" value="SDR_fam"/>
</dbReference>
<protein>
    <submittedName>
        <fullName evidence="1">3-alpha-hydroxysteroid dehydrogenase</fullName>
        <ecNumber evidence="1">1.1.1.50</ecNumber>
    </submittedName>
</protein>
<dbReference type="Proteomes" id="UP000030949">
    <property type="component" value="Unassembled WGS sequence"/>
</dbReference>
<comment type="caution">
    <text evidence="1">The sequence shown here is derived from an EMBL/GenBank/DDBJ whole genome shotgun (WGS) entry which is preliminary data.</text>
</comment>
<dbReference type="RefSeq" id="WP_039588360.1">
    <property type="nucleotide sequence ID" value="NZ_JQGJ02000002.1"/>
</dbReference>
<organism evidence="1 2">
    <name type="scientific">Pseudomonas frederiksbergensis</name>
    <dbReference type="NCBI Taxonomy" id="104087"/>
    <lineage>
        <taxon>Bacteria</taxon>
        <taxon>Pseudomonadati</taxon>
        <taxon>Pseudomonadota</taxon>
        <taxon>Gammaproteobacteria</taxon>
        <taxon>Pseudomonadales</taxon>
        <taxon>Pseudomonadaceae</taxon>
        <taxon>Pseudomonas</taxon>
    </lineage>
</organism>
<dbReference type="PRINTS" id="PR00081">
    <property type="entry name" value="GDHRDH"/>
</dbReference>
<dbReference type="EC" id="1.1.1.50" evidence="1"/>
<dbReference type="PANTHER" id="PTHR43975">
    <property type="entry name" value="ZGC:101858"/>
    <property type="match status" value="1"/>
</dbReference>